<keyword evidence="1" id="KW-0472">Membrane</keyword>
<keyword evidence="3" id="KW-1185">Reference proteome</keyword>
<dbReference type="HOGENOM" id="CLU_1793086_0_0_9"/>
<dbReference type="RefSeq" id="WP_044036251.1">
    <property type="nucleotide sequence ID" value="NZ_HG917868.1"/>
</dbReference>
<name>W6RSY5_9CLOT</name>
<sequence>MRLFEKIIIGFAIFILICLFGVVLYGMYIYRYEGKRPSDQPDTEWISEDGSIEIYVDENLHATGSMNIKGTEIPFIFSGEIRGEIIDIYAIEAKGREGLYPEERYETWRGNFKRKDKFTVTVEKTTYFEVGEKITFYRVDDEED</sequence>
<evidence type="ECO:0000313" key="3">
    <source>
        <dbReference type="Proteomes" id="UP000019426"/>
    </source>
</evidence>
<dbReference type="Proteomes" id="UP000019426">
    <property type="component" value="Chromosome M2/40_rep1"/>
</dbReference>
<protein>
    <submittedName>
        <fullName evidence="2">Putative membrane protein</fullName>
    </submittedName>
</protein>
<feature type="transmembrane region" description="Helical" evidence="1">
    <location>
        <begin position="7"/>
        <end position="30"/>
    </location>
</feature>
<dbReference type="STRING" id="1216932.CM240_0561"/>
<evidence type="ECO:0000256" key="1">
    <source>
        <dbReference type="SAM" id="Phobius"/>
    </source>
</evidence>
<keyword evidence="1" id="KW-1133">Transmembrane helix</keyword>
<dbReference type="OrthoDB" id="9800801at2"/>
<gene>
    <name evidence="2" type="ORF">CM240_0561</name>
</gene>
<dbReference type="PATRIC" id="fig|1216932.3.peg.545"/>
<keyword evidence="1" id="KW-0812">Transmembrane</keyword>
<dbReference type="EMBL" id="HG917868">
    <property type="protein sequence ID" value="CDM67726.1"/>
    <property type="molecule type" value="Genomic_DNA"/>
</dbReference>
<dbReference type="AlphaFoldDB" id="W6RSY5"/>
<proteinExistence type="predicted"/>
<organism evidence="2 3">
    <name type="scientific">Clostridium bornimense</name>
    <dbReference type="NCBI Taxonomy" id="1216932"/>
    <lineage>
        <taxon>Bacteria</taxon>
        <taxon>Bacillati</taxon>
        <taxon>Bacillota</taxon>
        <taxon>Clostridia</taxon>
        <taxon>Eubacteriales</taxon>
        <taxon>Clostridiaceae</taxon>
        <taxon>Clostridium</taxon>
    </lineage>
</organism>
<evidence type="ECO:0000313" key="2">
    <source>
        <dbReference type="EMBL" id="CDM67726.1"/>
    </source>
</evidence>
<dbReference type="KEGG" id="clt:CM240_0561"/>
<reference evidence="2 3" key="1">
    <citation type="submission" date="2013-11" db="EMBL/GenBank/DDBJ databases">
        <title>Complete genome sequence of Clostridum sp. M2/40.</title>
        <authorList>
            <person name="Wibberg D."/>
            <person name="Puehler A."/>
            <person name="Schlueter A."/>
        </authorList>
    </citation>
    <scope>NUCLEOTIDE SEQUENCE [LARGE SCALE GENOMIC DNA]</scope>
    <source>
        <strain evidence="3">M2/40</strain>
    </source>
</reference>
<accession>W6RSY5</accession>